<keyword evidence="9" id="KW-0206">Cytoskeleton</keyword>
<keyword evidence="6 14" id="KW-1133">Transmembrane helix</keyword>
<evidence type="ECO:0000259" key="15">
    <source>
        <dbReference type="PROSITE" id="PS50954"/>
    </source>
</evidence>
<evidence type="ECO:0000256" key="11">
    <source>
        <dbReference type="ARBA" id="ARBA00063442"/>
    </source>
</evidence>
<dbReference type="PROSITE" id="PS50954">
    <property type="entry name" value="LEM"/>
    <property type="match status" value="1"/>
</dbReference>
<evidence type="ECO:0000256" key="10">
    <source>
        <dbReference type="ARBA" id="ARBA00023242"/>
    </source>
</evidence>
<keyword evidence="4" id="KW-0597">Phosphoprotein</keyword>
<feature type="compositionally biased region" description="Low complexity" evidence="13">
    <location>
        <begin position="58"/>
        <end position="78"/>
    </location>
</feature>
<dbReference type="PANTHER" id="PTHR13428:SF12">
    <property type="entry name" value="INNER NUCLEAR MEMBRANE PROTEIN MAN1"/>
    <property type="match status" value="1"/>
</dbReference>
<name>A0A914AB85_PATMI</name>
<evidence type="ECO:0000256" key="1">
    <source>
        <dbReference type="ARBA" id="ARBA00004186"/>
    </source>
</evidence>
<dbReference type="PANTHER" id="PTHR13428">
    <property type="entry name" value="INNER NUCLEAR MEMBRANE PROTEIN MAN1 LEM DOMAIN CONTAINING PROTEIN"/>
    <property type="match status" value="1"/>
</dbReference>
<keyword evidence="10" id="KW-0539">Nucleus</keyword>
<keyword evidence="17" id="KW-1185">Reference proteome</keyword>
<evidence type="ECO:0000313" key="16">
    <source>
        <dbReference type="EnsemblMetazoa" id="XP_038060624.1"/>
    </source>
</evidence>
<dbReference type="CTD" id="23592"/>
<dbReference type="Proteomes" id="UP000887568">
    <property type="component" value="Unplaced"/>
</dbReference>
<feature type="transmembrane region" description="Helical" evidence="14">
    <location>
        <begin position="417"/>
        <end position="440"/>
    </location>
</feature>
<dbReference type="GO" id="GO:0030514">
    <property type="term" value="P:negative regulation of BMP signaling pathway"/>
    <property type="evidence" value="ECO:0007669"/>
    <property type="project" value="TreeGrafter"/>
</dbReference>
<dbReference type="InterPro" id="IPR041885">
    <property type="entry name" value="MAN1_winged_helix_dom"/>
</dbReference>
<dbReference type="Pfam" id="PF09402">
    <property type="entry name" value="MSC"/>
    <property type="match status" value="1"/>
</dbReference>
<feature type="compositionally biased region" description="Polar residues" evidence="13">
    <location>
        <begin position="209"/>
        <end position="241"/>
    </location>
</feature>
<dbReference type="Gene3D" id="1.10.720.40">
    <property type="match status" value="1"/>
</dbReference>
<feature type="compositionally biased region" description="Low complexity" evidence="13">
    <location>
        <begin position="335"/>
        <end position="353"/>
    </location>
</feature>
<evidence type="ECO:0000256" key="14">
    <source>
        <dbReference type="SAM" id="Phobius"/>
    </source>
</evidence>
<dbReference type="InterPro" id="IPR003887">
    <property type="entry name" value="LEM_dom"/>
</dbReference>
<evidence type="ECO:0000313" key="17">
    <source>
        <dbReference type="Proteomes" id="UP000887568"/>
    </source>
</evidence>
<dbReference type="RefSeq" id="XP_038060624.1">
    <property type="nucleotide sequence ID" value="XM_038204696.1"/>
</dbReference>
<feature type="compositionally biased region" description="Polar residues" evidence="13">
    <location>
        <begin position="117"/>
        <end position="155"/>
    </location>
</feature>
<keyword evidence="7" id="KW-0007">Acetylation</keyword>
<feature type="compositionally biased region" description="Polar residues" evidence="13">
    <location>
        <begin position="357"/>
        <end position="369"/>
    </location>
</feature>
<evidence type="ECO:0000256" key="5">
    <source>
        <dbReference type="ARBA" id="ARBA00022692"/>
    </source>
</evidence>
<protein>
    <recommendedName>
        <fullName evidence="12">LEM domain-containing protein 2</fullName>
    </recommendedName>
</protein>
<dbReference type="SUPFAM" id="SSF54928">
    <property type="entry name" value="RNA-binding domain, RBD"/>
    <property type="match status" value="1"/>
</dbReference>
<dbReference type="FunFam" id="1.10.10.1180:FF:000002">
    <property type="entry name" value="LEM domain-containing protein 2"/>
    <property type="match status" value="1"/>
</dbReference>
<dbReference type="CDD" id="cd12286">
    <property type="entry name" value="RRM_Man1"/>
    <property type="match status" value="1"/>
</dbReference>
<evidence type="ECO:0000256" key="4">
    <source>
        <dbReference type="ARBA" id="ARBA00022553"/>
    </source>
</evidence>
<evidence type="ECO:0000256" key="6">
    <source>
        <dbReference type="ARBA" id="ARBA00022989"/>
    </source>
</evidence>
<dbReference type="InterPro" id="IPR052277">
    <property type="entry name" value="INM_ESCRT-Associated"/>
</dbReference>
<evidence type="ECO:0000256" key="9">
    <source>
        <dbReference type="ARBA" id="ARBA00023212"/>
    </source>
</evidence>
<keyword evidence="5 14" id="KW-0812">Transmembrane</keyword>
<feature type="compositionally biased region" description="Low complexity" evidence="13">
    <location>
        <begin position="370"/>
        <end position="388"/>
    </location>
</feature>
<dbReference type="FunFam" id="1.10.720.40:FF:000001">
    <property type="entry name" value="LEM domain containing 2, isoform CRA_a"/>
    <property type="match status" value="1"/>
</dbReference>
<feature type="transmembrane region" description="Helical" evidence="14">
    <location>
        <begin position="594"/>
        <end position="615"/>
    </location>
</feature>
<evidence type="ECO:0000256" key="7">
    <source>
        <dbReference type="ARBA" id="ARBA00022990"/>
    </source>
</evidence>
<dbReference type="SUPFAM" id="SSF63451">
    <property type="entry name" value="LEM domain"/>
    <property type="match status" value="1"/>
</dbReference>
<dbReference type="Gene3D" id="1.10.10.1180">
    <property type="entry name" value="MAN1, winged-helix domain"/>
    <property type="match status" value="1"/>
</dbReference>
<dbReference type="InterPro" id="IPR034394">
    <property type="entry name" value="Man1_RRM"/>
</dbReference>
<evidence type="ECO:0000256" key="12">
    <source>
        <dbReference type="ARBA" id="ARBA00069076"/>
    </source>
</evidence>
<dbReference type="GeneID" id="119731523"/>
<dbReference type="InterPro" id="IPR018996">
    <property type="entry name" value="Man1/Src1-like_C"/>
</dbReference>
<organism evidence="16 17">
    <name type="scientific">Patiria miniata</name>
    <name type="common">Bat star</name>
    <name type="synonym">Asterina miniata</name>
    <dbReference type="NCBI Taxonomy" id="46514"/>
    <lineage>
        <taxon>Eukaryota</taxon>
        <taxon>Metazoa</taxon>
        <taxon>Echinodermata</taxon>
        <taxon>Eleutherozoa</taxon>
        <taxon>Asterozoa</taxon>
        <taxon>Asteroidea</taxon>
        <taxon>Valvatacea</taxon>
        <taxon>Valvatida</taxon>
        <taxon>Asterinidae</taxon>
        <taxon>Patiria</taxon>
    </lineage>
</organism>
<dbReference type="GO" id="GO:0006998">
    <property type="term" value="P:nuclear envelope organization"/>
    <property type="evidence" value="ECO:0007669"/>
    <property type="project" value="TreeGrafter"/>
</dbReference>
<feature type="compositionally biased region" description="Low complexity" evidence="13">
    <location>
        <begin position="263"/>
        <end position="281"/>
    </location>
</feature>
<dbReference type="GO" id="GO:0031490">
    <property type="term" value="F:chromatin DNA binding"/>
    <property type="evidence" value="ECO:0007669"/>
    <property type="project" value="TreeGrafter"/>
</dbReference>
<dbReference type="AlphaFoldDB" id="A0A914AB85"/>
<keyword evidence="8 14" id="KW-0472">Membrane</keyword>
<feature type="compositionally biased region" description="Polar residues" evidence="13">
    <location>
        <begin position="248"/>
        <end position="262"/>
    </location>
</feature>
<reference evidence="16" key="1">
    <citation type="submission" date="2022-11" db="UniProtKB">
        <authorList>
            <consortium name="EnsemblMetazoa"/>
        </authorList>
    </citation>
    <scope>IDENTIFICATION</scope>
</reference>
<dbReference type="Pfam" id="PF03020">
    <property type="entry name" value="LEM"/>
    <property type="match status" value="1"/>
</dbReference>
<dbReference type="GO" id="GO:0005637">
    <property type="term" value="C:nuclear inner membrane"/>
    <property type="evidence" value="ECO:0007669"/>
    <property type="project" value="UniProtKB-SubCell"/>
</dbReference>
<dbReference type="InterPro" id="IPR012677">
    <property type="entry name" value="Nucleotide-bd_a/b_plait_sf"/>
</dbReference>
<feature type="region of interest" description="Disordered" evidence="13">
    <location>
        <begin position="326"/>
        <end position="397"/>
    </location>
</feature>
<feature type="domain" description="LEM" evidence="15">
    <location>
        <begin position="1"/>
        <end position="45"/>
    </location>
</feature>
<dbReference type="GO" id="GO:0005819">
    <property type="term" value="C:spindle"/>
    <property type="evidence" value="ECO:0007669"/>
    <property type="project" value="UniProtKB-SubCell"/>
</dbReference>
<evidence type="ECO:0000256" key="2">
    <source>
        <dbReference type="ARBA" id="ARBA00004473"/>
    </source>
</evidence>
<accession>A0A914AB85</accession>
<proteinExistence type="predicted"/>
<dbReference type="InterPro" id="IPR035979">
    <property type="entry name" value="RBD_domain_sf"/>
</dbReference>
<keyword evidence="3" id="KW-0963">Cytoplasm</keyword>
<dbReference type="InterPro" id="IPR011015">
    <property type="entry name" value="LEM/LEM-like_dom_sf"/>
</dbReference>
<dbReference type="Gene3D" id="3.30.70.330">
    <property type="match status" value="1"/>
</dbReference>
<evidence type="ECO:0000256" key="13">
    <source>
        <dbReference type="SAM" id="MobiDB-lite"/>
    </source>
</evidence>
<dbReference type="OMA" id="LFSQLKC"/>
<dbReference type="OrthoDB" id="118234at2759"/>
<feature type="compositionally biased region" description="Acidic residues" evidence="13">
    <location>
        <begin position="187"/>
        <end position="208"/>
    </location>
</feature>
<dbReference type="EnsemblMetazoa" id="XM_038204696.1">
    <property type="protein sequence ID" value="XP_038060624.1"/>
    <property type="gene ID" value="LOC119731523"/>
</dbReference>
<dbReference type="SMART" id="SM00540">
    <property type="entry name" value="LEM"/>
    <property type="match status" value="1"/>
</dbReference>
<evidence type="ECO:0000256" key="3">
    <source>
        <dbReference type="ARBA" id="ARBA00022490"/>
    </source>
</evidence>
<feature type="region of interest" description="Disordered" evidence="13">
    <location>
        <begin position="864"/>
        <end position="883"/>
    </location>
</feature>
<feature type="region of interest" description="Disordered" evidence="13">
    <location>
        <begin position="44"/>
        <end position="294"/>
    </location>
</feature>
<evidence type="ECO:0000256" key="8">
    <source>
        <dbReference type="ARBA" id="ARBA00023136"/>
    </source>
</evidence>
<comment type="subunit">
    <text evidence="11">Interacts (via N-terminus) with LMNA isoform C (via C-terminus) (in vitro). Interacts (via LEM domain) with BANF1. Interacts (via C-terminus) with CHMP7. Interacts (via N-terminus) with tubulin; the interaction causes microtubule bundling and stabilization (in vitro).</text>
</comment>
<comment type="subcellular location">
    <subcellularLocation>
        <location evidence="1">Cytoplasm</location>
        <location evidence="1">Cytoskeleton</location>
        <location evidence="1">Spindle</location>
    </subcellularLocation>
    <subcellularLocation>
        <location evidence="2">Nucleus inner membrane</location>
        <topology evidence="2">Multi-pass membrane protein</topology>
    </subcellularLocation>
</comment>
<feature type="compositionally biased region" description="Low complexity" evidence="13">
    <location>
        <begin position="864"/>
        <end position="877"/>
    </location>
</feature>
<dbReference type="FunFam" id="3.30.70.330:FF:000176">
    <property type="entry name" value="Inner nuclear membrane protein Man1"/>
    <property type="match status" value="1"/>
</dbReference>
<sequence length="883" mass="98790">MAASNALTDRELRAELKRLGFSAGPVTDSTRQVYLKKLEKLQAEARLKTTTPKPPTPGRKLLGFSSDESDVESSAAAGSRRRSMPSQSKSLRRRSTKAKPQTSYNGTADEHVDLLSKQPSLISSRLNASTKSKRYSTGTLPSARSSLARSDTGNKSRAAGDISGGRRQQADRVAITESLLMPKNDDFSDSDVDGNDQNDDEEDMEIDTDNTNHATGRRNTSNSKESYESAHTTNPLMNQTYTKDHGASSLSVTGRPSSGLWWSTTKPSPRRSLPTSTPRTSTPRKSHNRLRLSDAYDDEVDASKLSATQNNSNALAPASRNNLNSQQIPIHDHSTPSSSKSNNMSNKTTSKTPGFTFLNSKSNHTSGTHSLAAQPGSSQSASKSPSSSFPEEEENLYEEFATEDHSASSLGARIGHYVPMILLSCAFLFFIVLATVYMNVGNGNLADIKYISDNSRSDTNLFPSEETRHVQAMRIVQSLYDKLSEVAGKYECGSQDVTSRNMSFAEVQAFLKYEFKEDIDAKKDWLSYHLKNALQKIINNSHWGLRLYDESGKELHVADSADQVVDAVKLEKQTVWLESEHVNMSWLCRVQRSAVLVLFRLFLFCIVVLCLLLLYKYIMYRIRREKEDKRQVHQLVDAITEMLASHHKACSKDKSLSPYLAIPHVRDTLIPLKHRKERQHLWERAVHFINTNESRVRVETQQVSGEEFPVWRWMLPSPVISSFTPMTELELNPNRVKVWQGTAFDNLDTAIKVPRFTPTPCLKIRNMFDPTLESDGDWHVAIEDAILERCGDNGGIVHVAVDRTSREGCVYVKCATPESAGCAYRALQGSWFDGKLVTVKYLRLDRYHQRFPFATSYNTPIRPSNNLKKSLSHSNQSPGLEAS</sequence>